<feature type="active site" description="Proton acceptor; for dehydratase activity" evidence="6">
    <location>
        <position position="961"/>
    </location>
</feature>
<dbReference type="InterPro" id="IPR049551">
    <property type="entry name" value="PKS_DH_C"/>
</dbReference>
<dbReference type="InterPro" id="IPR032821">
    <property type="entry name" value="PKS_assoc"/>
</dbReference>
<dbReference type="InterPro" id="IPR011032">
    <property type="entry name" value="GroES-like_sf"/>
</dbReference>
<accession>A0A9W9TCK4</accession>
<dbReference type="RefSeq" id="XP_056495068.1">
    <property type="nucleotide sequence ID" value="XM_056650004.1"/>
</dbReference>
<dbReference type="CDD" id="cd05195">
    <property type="entry name" value="enoyl_red"/>
    <property type="match status" value="1"/>
</dbReference>
<dbReference type="OrthoDB" id="329835at2759"/>
<feature type="domain" description="Ketosynthase family 3 (KS3)" evidence="8">
    <location>
        <begin position="64"/>
        <end position="461"/>
    </location>
</feature>
<evidence type="ECO:0000313" key="11">
    <source>
        <dbReference type="Proteomes" id="UP001147733"/>
    </source>
</evidence>
<dbReference type="GeneID" id="81389171"/>
<dbReference type="PANTHER" id="PTHR43775:SF49">
    <property type="entry name" value="SYNTHASE, PUTATIVE (JCVI)-RELATED"/>
    <property type="match status" value="1"/>
</dbReference>
<dbReference type="InterPro" id="IPR042104">
    <property type="entry name" value="PKS_dehydratase_sf"/>
</dbReference>
<comment type="caution">
    <text evidence="10">The sequence shown here is derived from an EMBL/GenBank/DDBJ whole genome shotgun (WGS) entry which is preliminary data.</text>
</comment>
<dbReference type="InterPro" id="IPR016039">
    <property type="entry name" value="Thiolase-like"/>
</dbReference>
<dbReference type="InterPro" id="IPR020807">
    <property type="entry name" value="PKS_DH"/>
</dbReference>
<dbReference type="GO" id="GO:0006633">
    <property type="term" value="P:fatty acid biosynthetic process"/>
    <property type="evidence" value="ECO:0007669"/>
    <property type="project" value="TreeGrafter"/>
</dbReference>
<dbReference type="CDD" id="cd00833">
    <property type="entry name" value="PKS"/>
    <property type="match status" value="1"/>
</dbReference>
<feature type="compositionally biased region" description="Polar residues" evidence="7">
    <location>
        <begin position="51"/>
        <end position="63"/>
    </location>
</feature>
<dbReference type="SUPFAM" id="SSF55048">
    <property type="entry name" value="Probable ACP-binding domain of malonyl-CoA ACP transacylase"/>
    <property type="match status" value="1"/>
</dbReference>
<dbReference type="InterPro" id="IPR036736">
    <property type="entry name" value="ACP-like_sf"/>
</dbReference>
<dbReference type="SUPFAM" id="SSF53901">
    <property type="entry name" value="Thiolase-like"/>
    <property type="match status" value="1"/>
</dbReference>
<dbReference type="SMART" id="SM00825">
    <property type="entry name" value="PKS_KS"/>
    <property type="match status" value="1"/>
</dbReference>
<dbReference type="InterPro" id="IPR014031">
    <property type="entry name" value="Ketoacyl_synth_C"/>
</dbReference>
<evidence type="ECO:0000256" key="4">
    <source>
        <dbReference type="ARBA" id="ARBA00022679"/>
    </source>
</evidence>
<keyword evidence="2" id="KW-0597">Phosphoprotein</keyword>
<dbReference type="InterPro" id="IPR014030">
    <property type="entry name" value="Ketoacyl_synth_N"/>
</dbReference>
<dbReference type="GO" id="GO:0016491">
    <property type="term" value="F:oxidoreductase activity"/>
    <property type="evidence" value="ECO:0007669"/>
    <property type="project" value="InterPro"/>
</dbReference>
<dbReference type="InterPro" id="IPR016036">
    <property type="entry name" value="Malonyl_transacylase_ACP-bd"/>
</dbReference>
<dbReference type="GO" id="GO:0032259">
    <property type="term" value="P:methylation"/>
    <property type="evidence" value="ECO:0007669"/>
    <property type="project" value="UniProtKB-KW"/>
</dbReference>
<dbReference type="PROSITE" id="PS52019">
    <property type="entry name" value="PKS_MFAS_DH"/>
    <property type="match status" value="1"/>
</dbReference>
<dbReference type="SUPFAM" id="SSF47336">
    <property type="entry name" value="ACP-like"/>
    <property type="match status" value="1"/>
</dbReference>
<keyword evidence="1" id="KW-0596">Phosphopantetheine</keyword>
<dbReference type="InterPro" id="IPR020843">
    <property type="entry name" value="ER"/>
</dbReference>
<dbReference type="Gene3D" id="3.40.50.720">
    <property type="entry name" value="NAD(P)-binding Rossmann-like Domain"/>
    <property type="match status" value="2"/>
</dbReference>
<dbReference type="InterPro" id="IPR049900">
    <property type="entry name" value="PKS_mFAS_DH"/>
</dbReference>
<dbReference type="Gene3D" id="3.40.47.10">
    <property type="match status" value="1"/>
</dbReference>
<name>A0A9W9TCK4_PENCI</name>
<evidence type="ECO:0000256" key="7">
    <source>
        <dbReference type="SAM" id="MobiDB-lite"/>
    </source>
</evidence>
<keyword evidence="3" id="KW-0489">Methyltransferase</keyword>
<dbReference type="SMART" id="SM00826">
    <property type="entry name" value="PKS_DH"/>
    <property type="match status" value="1"/>
</dbReference>
<dbReference type="Pfam" id="PF21089">
    <property type="entry name" value="PKS_DH_N"/>
    <property type="match status" value="1"/>
</dbReference>
<reference evidence="10" key="2">
    <citation type="journal article" date="2023" name="IMA Fungus">
        <title>Comparative genomic study of the Penicillium genus elucidates a diverse pangenome and 15 lateral gene transfer events.</title>
        <authorList>
            <person name="Petersen C."/>
            <person name="Sorensen T."/>
            <person name="Nielsen M.R."/>
            <person name="Sondergaard T.E."/>
            <person name="Sorensen J.L."/>
            <person name="Fitzpatrick D.A."/>
            <person name="Frisvad J.C."/>
            <person name="Nielsen K.L."/>
        </authorList>
    </citation>
    <scope>NUCLEOTIDE SEQUENCE</scope>
    <source>
        <strain evidence="10">IBT 23319</strain>
    </source>
</reference>
<dbReference type="GO" id="GO:0004312">
    <property type="term" value="F:fatty acid synthase activity"/>
    <property type="evidence" value="ECO:0007669"/>
    <property type="project" value="TreeGrafter"/>
</dbReference>
<sequence length="2501" mass="276175">MDTLPSVDSVVQTPESDIEHSVITPDSEHHQVNGKLHSNTPEMLSPKNFLVNPNSGSDRTPSQPGIVAITGMGMKLPGGVRTAEELWDFLVQKRNGHSNIPVSRYNMSAHHSATRPDFVRTAGGYFLQDDPAKFDADFFHLRPQLVAGLDPQQRLLAEVVWECIENAGETDLAGKNVGCFVGAFGNDWMEMAVHDREDHDRNHVACNHDFAVANQISRLFDFRGPSVMYRTACSSSMTALHHACQAVESDECEMAVVAGVNLILTPTTSTSISAYGALSPDGLCKTFDESADGYGRGEGVNAILIKKLDLALLKEDPIRAVIRATAINSDGNSPHAGIDDFSKTGFFECHGTGTQKGDVIETSVIAKVFDKGILMGSTKPNMGHSEGASGLTSVIKAVLALEHRSIPPNIHLKHPNPRIPFEKAGLKVPLELTPWPEGCAERVSVNCFGVGGSNAHVIIDSASSFCGERPYVNGVRTSNEYKLLAISTSSEDSLNRRETQIREYLEQNPGALQDASYTLGSRRDHLRFRSYLIANGESMIPARHASIPLTSDSCSREVTFVFSGQGAQWPAMGKELLIHLEFFRNDIKQMDDALQSLEDSPSWRIEDVLVDTDDSWIEDAEFAQPLCTAVQIGLVNLLRHWGVRPNSVAGHSSGEIAAAHAAGAIDLQTAIMLSYYRGRAAKLQTEPGGMVAVDMSKADVLTYLPNGVTVACENSPKNVTLSGEPDKLDQVMQILASSCPDCLFKRLPVGVAYHSDAMLKSARQYSKMISPYLNPSESMLPFFSCVKGQQISSPKELDTTYWRQTIQSPVLFHQSINALLETSQNDRVILEVGPHSLLSGPLRQIFEASGRTSQLVYIPTLLKDKSPMECLFSTIGQLHQGGVPLDFVAINGKGKHLTDLPLYPWKHEKRHWYETRISREWRHAKFPAHPLLGSRSPESSALEPSWRNRLQVRHVSWLMDHKIENDIVFPCVGYISMVGEGIRQLTGSTDFSIRELSMKAALNLKEKGHTEIVTNIRPRKLTDSTDSTWYDFTISAWDGTSWLKHCSGQAKAGKDDKWNSYQGIIDTIGEVRGVRDVQSNMWFDSLEGLGLVLGPCFRKLDDITVDPTRYYATAKVDMTDPTANEEGNRIHPTVIDQGLQLLGVASCNGLSRRMPNIGIPVSIESIYISEATDILSLQASFLKSEAGTLRSAMGGSITGRSSGRLAFVLEGVKFLSLNKPMPVTGAKIPLGSRLEWKPDIDLLAGTDYLFKSMERTPYMEVVAKLMIVAIVDFVDRLGMSTTNSPSSARKSQSWVKENSSRLQDVLLGVFPDLVEGISDPISLYSRFIRELEGLAESSEPWIQPIRGYLTKVLDAIDDQDSFTELFIDDRGFKSLYEFTATKVDLGYTFSLLGHANPSMAILEINPSTCGTTSGMLTALQSEEGTRLFSTYTLASQSSDLLTEANEQFRNVEGFSSALLDPEVEFSEHDFTPESYDLIIIPSNLPTTFKSKSLMQQVRSLLTPQGRVLVREVTPPVPFIDYFMGMIPAPFNLPDVLQLPSSFSSDFWEAELLAAGFIQPEHHSGTMSAYPWSMKQAILAKNLQKQPTKDLIYLLCHTESQSWAEKIRTKFESEGYKVHMATLENLPTEQPSSGKWNFISLLDLSGPFLGDMSAEDYKSLLNYMANKGRTLWVTKPSQMQCDDPSSGLITGFARTARLEALAEFVTFEVDRFNDSAVDALVKVYQKVRRESLQNRWDPECEFVLRDGVVHTGRFHWLSMEKLTPAIEKEELPMALAVERPGSVDSISWKQSRLSTLGDDDVELDVHYAGLNFRDIMVTLGVIDGERGLGLEASGVIRQVGPGVTHLRPGDRAIALGTGLYTSRLVTSSRLCFPVADDMSMKDAATIPVAYATAIYSLLTVGQLERSQSVLIHSACGAVGQAAIHIARMMKAEYRKIYATVGTPQKVEYLENMFGIPRKNIFNSRNTSFVTDVMNATEGRGVDIVLNSLAGELLHASWDCVAKFGKMVEIGKRDILGHGTMKMQPFGGNRTFVGVDLLQVMLDSPERFQRLGDMFTRLGLRGKIHPIRPVKVFDSSNTREAFAYMQRGTHMGKLLIQFTGENSVVNIPKTIFTASTVSFRSDAAYLIVGGLGGIGRAVANWLVENGARHLVFLSRSGVRSPGDQAFFRELQSQGCQPVAIAGSVTNMDDVMRAVTASPFPITGLIHLGMVLKPAPMLETNYDDWVKVQDPKVKGAWNLHRALESTKLDFFVVMSSIAALCGSIGQASYASANSYLDSLVRYRRSRGLPAATLNLGAVGDIGCFTQEPKWLAHARQWDFQVLNEGQAIEALKCTIIASEAPYDKDGISASGQLIVGMATTRIDSNVMLRIPWRDARYRIFANIGLQGQSAFGEESIFDMTKRHLIEAQQNPALFEQPRLYELILECIAHQMNFKVRNEAERTQFAKTSIDSIVIIEIVGQFRRILGIEISLSSLAGATNIGEIARIILDEIRQRIKQTKDLRER</sequence>
<evidence type="ECO:0000259" key="9">
    <source>
        <dbReference type="PROSITE" id="PS52019"/>
    </source>
</evidence>
<evidence type="ECO:0000259" key="8">
    <source>
        <dbReference type="PROSITE" id="PS52004"/>
    </source>
</evidence>
<evidence type="ECO:0000256" key="6">
    <source>
        <dbReference type="PROSITE-ProRule" id="PRU01363"/>
    </source>
</evidence>
<dbReference type="SUPFAM" id="SSF51735">
    <property type="entry name" value="NAD(P)-binding Rossmann-fold domains"/>
    <property type="match status" value="2"/>
</dbReference>
<dbReference type="InterPro" id="IPR049552">
    <property type="entry name" value="PKS_DH_N"/>
</dbReference>
<evidence type="ECO:0000256" key="5">
    <source>
        <dbReference type="ARBA" id="ARBA00023268"/>
    </source>
</evidence>
<dbReference type="Pfam" id="PF00550">
    <property type="entry name" value="PP-binding"/>
    <property type="match status" value="1"/>
</dbReference>
<dbReference type="GO" id="GO:0044550">
    <property type="term" value="P:secondary metabolite biosynthetic process"/>
    <property type="evidence" value="ECO:0007669"/>
    <property type="project" value="TreeGrafter"/>
</dbReference>
<dbReference type="InterPro" id="IPR013968">
    <property type="entry name" value="PKS_KR"/>
</dbReference>
<dbReference type="GO" id="GO:0008168">
    <property type="term" value="F:methyltransferase activity"/>
    <property type="evidence" value="ECO:0007669"/>
    <property type="project" value="UniProtKB-KW"/>
</dbReference>
<dbReference type="Gene3D" id="3.40.50.150">
    <property type="entry name" value="Vaccinia Virus protein VP39"/>
    <property type="match status" value="1"/>
</dbReference>
<dbReference type="InterPro" id="IPR050091">
    <property type="entry name" value="PKS_NRPS_Biosynth_Enz"/>
</dbReference>
<dbReference type="Pfam" id="PF00698">
    <property type="entry name" value="Acyl_transf_1"/>
    <property type="match status" value="1"/>
</dbReference>
<evidence type="ECO:0000313" key="10">
    <source>
        <dbReference type="EMBL" id="KAJ5217474.1"/>
    </source>
</evidence>
<evidence type="ECO:0000256" key="2">
    <source>
        <dbReference type="ARBA" id="ARBA00022553"/>
    </source>
</evidence>
<dbReference type="Pfam" id="PF08659">
    <property type="entry name" value="KR"/>
    <property type="match status" value="1"/>
</dbReference>
<dbReference type="SMART" id="SM00822">
    <property type="entry name" value="PKS_KR"/>
    <property type="match status" value="1"/>
</dbReference>
<dbReference type="Pfam" id="PF13602">
    <property type="entry name" value="ADH_zinc_N_2"/>
    <property type="match status" value="1"/>
</dbReference>
<keyword evidence="5" id="KW-0511">Multifunctional enzyme</keyword>
<feature type="active site" description="Proton donor; for dehydratase activity" evidence="6">
    <location>
        <position position="1136"/>
    </location>
</feature>
<dbReference type="InterPro" id="IPR020841">
    <property type="entry name" value="PKS_Beta-ketoAc_synthase_dom"/>
</dbReference>
<dbReference type="InterPro" id="IPR001227">
    <property type="entry name" value="Ac_transferase_dom_sf"/>
</dbReference>
<dbReference type="Proteomes" id="UP001147733">
    <property type="component" value="Unassembled WGS sequence"/>
</dbReference>
<dbReference type="Pfam" id="PF00109">
    <property type="entry name" value="ketoacyl-synt"/>
    <property type="match status" value="1"/>
</dbReference>
<feature type="region of interest" description="N-terminal hotdog fold" evidence="6">
    <location>
        <begin position="929"/>
        <end position="1057"/>
    </location>
</feature>
<dbReference type="InterPro" id="IPR013154">
    <property type="entry name" value="ADH-like_N"/>
</dbReference>
<dbReference type="PANTHER" id="PTHR43775">
    <property type="entry name" value="FATTY ACID SYNTHASE"/>
    <property type="match status" value="1"/>
</dbReference>
<dbReference type="InterPro" id="IPR056501">
    <property type="entry name" value="NAD-bd_HRPKS_sdrA"/>
</dbReference>
<dbReference type="InterPro" id="IPR036291">
    <property type="entry name" value="NAD(P)-bd_dom_sf"/>
</dbReference>
<dbReference type="InterPro" id="IPR009081">
    <property type="entry name" value="PP-bd_ACP"/>
</dbReference>
<dbReference type="InterPro" id="IPR014043">
    <property type="entry name" value="Acyl_transferase_dom"/>
</dbReference>
<organism evidence="10 11">
    <name type="scientific">Penicillium citrinum</name>
    <dbReference type="NCBI Taxonomy" id="5077"/>
    <lineage>
        <taxon>Eukaryota</taxon>
        <taxon>Fungi</taxon>
        <taxon>Dikarya</taxon>
        <taxon>Ascomycota</taxon>
        <taxon>Pezizomycotina</taxon>
        <taxon>Eurotiomycetes</taxon>
        <taxon>Eurotiomycetidae</taxon>
        <taxon>Eurotiales</taxon>
        <taxon>Aspergillaceae</taxon>
        <taxon>Penicillium</taxon>
    </lineage>
</organism>
<dbReference type="SUPFAM" id="SSF53335">
    <property type="entry name" value="S-adenosyl-L-methionine-dependent methyltransferases"/>
    <property type="match status" value="1"/>
</dbReference>
<dbReference type="Gene3D" id="3.10.129.110">
    <property type="entry name" value="Polyketide synthase dehydratase"/>
    <property type="match status" value="1"/>
</dbReference>
<dbReference type="Pfam" id="PF08240">
    <property type="entry name" value="ADH_N"/>
    <property type="match status" value="1"/>
</dbReference>
<dbReference type="GO" id="GO:1901336">
    <property type="term" value="P:lactone biosynthetic process"/>
    <property type="evidence" value="ECO:0007669"/>
    <property type="project" value="UniProtKB-ARBA"/>
</dbReference>
<dbReference type="SMART" id="SM00827">
    <property type="entry name" value="PKS_AT"/>
    <property type="match status" value="1"/>
</dbReference>
<dbReference type="PROSITE" id="PS52004">
    <property type="entry name" value="KS3_2"/>
    <property type="match status" value="1"/>
</dbReference>
<dbReference type="SUPFAM" id="SSF52151">
    <property type="entry name" value="FabD/lysophospholipase-like"/>
    <property type="match status" value="1"/>
</dbReference>
<feature type="domain" description="PKS/mFAS DH" evidence="9">
    <location>
        <begin position="929"/>
        <end position="1223"/>
    </location>
</feature>
<dbReference type="SUPFAM" id="SSF50129">
    <property type="entry name" value="GroES-like"/>
    <property type="match status" value="1"/>
</dbReference>
<dbReference type="Gene3D" id="1.10.1200.10">
    <property type="entry name" value="ACP-like"/>
    <property type="match status" value="1"/>
</dbReference>
<dbReference type="SMART" id="SM00829">
    <property type="entry name" value="PKS_ER"/>
    <property type="match status" value="1"/>
</dbReference>
<keyword evidence="4" id="KW-0808">Transferase</keyword>
<dbReference type="Pfam" id="PF16197">
    <property type="entry name" value="KAsynt_C_assoc"/>
    <property type="match status" value="1"/>
</dbReference>
<dbReference type="Pfam" id="PF14765">
    <property type="entry name" value="PS-DH"/>
    <property type="match status" value="1"/>
</dbReference>
<dbReference type="Gene3D" id="3.40.366.10">
    <property type="entry name" value="Malonyl-Coenzyme A Acyl Carrier Protein, domain 2"/>
    <property type="match status" value="1"/>
</dbReference>
<keyword evidence="11" id="KW-1185">Reference proteome</keyword>
<dbReference type="Gene3D" id="3.90.180.10">
    <property type="entry name" value="Medium-chain alcohol dehydrogenases, catalytic domain"/>
    <property type="match status" value="1"/>
</dbReference>
<feature type="region of interest" description="Disordered" evidence="7">
    <location>
        <begin position="1"/>
        <end position="64"/>
    </location>
</feature>
<evidence type="ECO:0000256" key="3">
    <source>
        <dbReference type="ARBA" id="ARBA00022603"/>
    </source>
</evidence>
<protein>
    <submittedName>
        <fullName evidence="10">Type I iterative polyketide synthase</fullName>
    </submittedName>
</protein>
<evidence type="ECO:0000256" key="1">
    <source>
        <dbReference type="ARBA" id="ARBA00022450"/>
    </source>
</evidence>
<dbReference type="EMBL" id="JAPQKT010000010">
    <property type="protein sequence ID" value="KAJ5217474.1"/>
    <property type="molecule type" value="Genomic_DNA"/>
</dbReference>
<gene>
    <name evidence="10" type="ORF">N7469_011099</name>
</gene>
<dbReference type="InterPro" id="IPR029063">
    <property type="entry name" value="SAM-dependent_MTases_sf"/>
</dbReference>
<reference evidence="10" key="1">
    <citation type="submission" date="2022-11" db="EMBL/GenBank/DDBJ databases">
        <authorList>
            <person name="Petersen C."/>
        </authorList>
    </citation>
    <scope>NUCLEOTIDE SEQUENCE</scope>
    <source>
        <strain evidence="10">IBT 23319</strain>
    </source>
</reference>
<dbReference type="Gene3D" id="3.30.70.3290">
    <property type="match status" value="1"/>
</dbReference>
<dbReference type="Pfam" id="PF23114">
    <property type="entry name" value="NAD-bd_HRPKS_sdrA"/>
    <property type="match status" value="1"/>
</dbReference>
<dbReference type="Pfam" id="PF02801">
    <property type="entry name" value="Ketoacyl-synt_C"/>
    <property type="match status" value="1"/>
</dbReference>
<dbReference type="InterPro" id="IPR016035">
    <property type="entry name" value="Acyl_Trfase/lysoPLipase"/>
</dbReference>
<feature type="region of interest" description="C-terminal hotdog fold" evidence="6">
    <location>
        <begin position="1073"/>
        <end position="1223"/>
    </location>
</feature>
<dbReference type="InterPro" id="IPR057326">
    <property type="entry name" value="KR_dom"/>
</dbReference>
<proteinExistence type="predicted"/>
<dbReference type="FunFam" id="3.40.50.720:FF:000209">
    <property type="entry name" value="Polyketide synthase Pks12"/>
    <property type="match status" value="1"/>
</dbReference>